<evidence type="ECO:0000256" key="13">
    <source>
        <dbReference type="SAM" id="Phobius"/>
    </source>
</evidence>
<accession>A0ABY6IVN3</accession>
<organism evidence="14 15">
    <name type="scientific">Chitinophaga horti</name>
    <dbReference type="NCBI Taxonomy" id="2920382"/>
    <lineage>
        <taxon>Bacteria</taxon>
        <taxon>Pseudomonadati</taxon>
        <taxon>Bacteroidota</taxon>
        <taxon>Chitinophagia</taxon>
        <taxon>Chitinophagales</taxon>
        <taxon>Chitinophagaceae</taxon>
        <taxon>Chitinophaga</taxon>
    </lineage>
</organism>
<evidence type="ECO:0000256" key="5">
    <source>
        <dbReference type="ARBA" id="ARBA00022729"/>
    </source>
</evidence>
<dbReference type="RefSeq" id="WP_244839338.1">
    <property type="nucleotide sequence ID" value="NZ_CP107006.1"/>
</dbReference>
<evidence type="ECO:0000256" key="8">
    <source>
        <dbReference type="ARBA" id="ARBA00023315"/>
    </source>
</evidence>
<evidence type="ECO:0000256" key="7">
    <source>
        <dbReference type="ARBA" id="ARBA00023136"/>
    </source>
</evidence>
<evidence type="ECO:0000256" key="11">
    <source>
        <dbReference type="ARBA" id="ARBA00023667"/>
    </source>
</evidence>
<comment type="pathway">
    <text evidence="9">Carotenoid biosynthesis; staphyloxanthin biosynthesis; staphyloxanthin from farnesyl diphosphate: step 5/5.</text>
</comment>
<proteinExistence type="inferred from homology"/>
<keyword evidence="8" id="KW-0012">Acyltransferase</keyword>
<feature type="transmembrane region" description="Helical" evidence="13">
    <location>
        <begin position="131"/>
        <end position="148"/>
    </location>
</feature>
<evidence type="ECO:0000313" key="15">
    <source>
        <dbReference type="Proteomes" id="UP001162741"/>
    </source>
</evidence>
<protein>
    <recommendedName>
        <fullName evidence="11">Glycosyl-4,4'-diaponeurosporenoate acyltransferase</fullName>
    </recommendedName>
</protein>
<evidence type="ECO:0000256" key="1">
    <source>
        <dbReference type="ARBA" id="ARBA00004162"/>
    </source>
</evidence>
<dbReference type="InterPro" id="IPR044021">
    <property type="entry name" value="CrtO"/>
</dbReference>
<evidence type="ECO:0000313" key="14">
    <source>
        <dbReference type="EMBL" id="UYQ91261.1"/>
    </source>
</evidence>
<reference evidence="14" key="1">
    <citation type="submission" date="2022-10" db="EMBL/GenBank/DDBJ databases">
        <title>Chitinophaga sp. nov., isolated from soil.</title>
        <authorList>
            <person name="Jeon C.O."/>
        </authorList>
    </citation>
    <scope>NUCLEOTIDE SEQUENCE</scope>
    <source>
        <strain evidence="14">R8</strain>
    </source>
</reference>
<comment type="similarity">
    <text evidence="10">Belongs to the acyltransferase CrtO family.</text>
</comment>
<sequence>MKTTQLPSPQLARIRRTTAIYNMVPNLSWTIIHLAPVSYFCFSGMRPLWVYILLGVALLVALLPSWFYKKIQLGGGVGVYKRIGIIWIRRFSQDGDVINRLLRKRYPGYKVISEPSGVRRYILRANMNERFHCGLFIFMLGAMIYALAAGQYGWALVMALNNVLYNLYPMFLQQYNRIRLHEISHRREGFDMFVRKGRMGLY</sequence>
<evidence type="ECO:0000256" key="6">
    <source>
        <dbReference type="ARBA" id="ARBA00022989"/>
    </source>
</evidence>
<feature type="transmembrane region" description="Helical" evidence="13">
    <location>
        <begin position="48"/>
        <end position="68"/>
    </location>
</feature>
<evidence type="ECO:0000256" key="9">
    <source>
        <dbReference type="ARBA" id="ARBA00023588"/>
    </source>
</evidence>
<dbReference type="Proteomes" id="UP001162741">
    <property type="component" value="Chromosome"/>
</dbReference>
<gene>
    <name evidence="14" type="ORF">MKQ68_14295</name>
</gene>
<keyword evidence="7 13" id="KW-0472">Membrane</keyword>
<keyword evidence="2" id="KW-1003">Cell membrane</keyword>
<dbReference type="Pfam" id="PF18927">
    <property type="entry name" value="CrtO"/>
    <property type="match status" value="1"/>
</dbReference>
<name>A0ABY6IVN3_9BACT</name>
<dbReference type="EMBL" id="CP107006">
    <property type="protein sequence ID" value="UYQ91261.1"/>
    <property type="molecule type" value="Genomic_DNA"/>
</dbReference>
<evidence type="ECO:0000256" key="2">
    <source>
        <dbReference type="ARBA" id="ARBA00022475"/>
    </source>
</evidence>
<feature type="transmembrane region" description="Helical" evidence="13">
    <location>
        <begin position="20"/>
        <end position="42"/>
    </location>
</feature>
<keyword evidence="6 13" id="KW-1133">Transmembrane helix</keyword>
<evidence type="ECO:0000256" key="4">
    <source>
        <dbReference type="ARBA" id="ARBA00022692"/>
    </source>
</evidence>
<evidence type="ECO:0000256" key="12">
    <source>
        <dbReference type="ARBA" id="ARBA00025324"/>
    </source>
</evidence>
<evidence type="ECO:0000256" key="10">
    <source>
        <dbReference type="ARBA" id="ARBA00023603"/>
    </source>
</evidence>
<keyword evidence="5" id="KW-0732">Signal</keyword>
<evidence type="ECO:0000256" key="3">
    <source>
        <dbReference type="ARBA" id="ARBA00022679"/>
    </source>
</evidence>
<keyword evidence="4 13" id="KW-0812">Transmembrane</keyword>
<comment type="function">
    <text evidence="12">Catalyzes the acylation of glycosyl-4,4'-diaponeurosporenoate, i.e. the esterification of glucose at the C6'' position with the carboxyl group of the C(15) fatty acid 12-methyltetradecanoic acid, to yield staphyloxanthin. This is the last step in the biosynthesis of this orange pigment, present in most staphylococci strains.</text>
</comment>
<comment type="subcellular location">
    <subcellularLocation>
        <location evidence="1">Cell membrane</location>
        <topology evidence="1">Single-pass membrane protein</topology>
    </subcellularLocation>
</comment>
<keyword evidence="15" id="KW-1185">Reference proteome</keyword>
<keyword evidence="3" id="KW-0808">Transferase</keyword>